<organism evidence="1 2">
    <name type="scientific">Prymnesium parvum</name>
    <name type="common">Toxic golden alga</name>
    <dbReference type="NCBI Taxonomy" id="97485"/>
    <lineage>
        <taxon>Eukaryota</taxon>
        <taxon>Haptista</taxon>
        <taxon>Haptophyta</taxon>
        <taxon>Prymnesiophyceae</taxon>
        <taxon>Prymnesiales</taxon>
        <taxon>Prymnesiaceae</taxon>
        <taxon>Prymnesium</taxon>
    </lineage>
</organism>
<dbReference type="SUPFAM" id="SSF49599">
    <property type="entry name" value="TRAF domain-like"/>
    <property type="match status" value="1"/>
</dbReference>
<evidence type="ECO:0000313" key="2">
    <source>
        <dbReference type="Proteomes" id="UP001515480"/>
    </source>
</evidence>
<name>A0AB34J4M4_PRYPA</name>
<dbReference type="InterPro" id="IPR002083">
    <property type="entry name" value="MATH/TRAF_dom"/>
</dbReference>
<accession>A0AB34J4M4</accession>
<comment type="caution">
    <text evidence="1">The sequence shown here is derived from an EMBL/GenBank/DDBJ whole genome shotgun (WGS) entry which is preliminary data.</text>
</comment>
<dbReference type="InterPro" id="IPR008974">
    <property type="entry name" value="TRAF-like"/>
</dbReference>
<protein>
    <recommendedName>
        <fullName evidence="3">ZZ-type domain-containing protein</fullName>
    </recommendedName>
</protein>
<dbReference type="Gene3D" id="2.60.210.10">
    <property type="entry name" value="Apoptosis, Tumor Necrosis Factor Receptor Associated Protein 2, Chain A"/>
    <property type="match status" value="1"/>
</dbReference>
<keyword evidence="2" id="KW-1185">Reference proteome</keyword>
<proteinExistence type="predicted"/>
<gene>
    <name evidence="1" type="ORF">AB1Y20_006238</name>
</gene>
<dbReference type="EMBL" id="JBGBPQ010000014">
    <property type="protein sequence ID" value="KAL1511439.1"/>
    <property type="molecule type" value="Genomic_DNA"/>
</dbReference>
<evidence type="ECO:0000313" key="1">
    <source>
        <dbReference type="EMBL" id="KAL1511439.1"/>
    </source>
</evidence>
<evidence type="ECO:0008006" key="3">
    <source>
        <dbReference type="Google" id="ProtNLM"/>
    </source>
</evidence>
<reference evidence="1 2" key="1">
    <citation type="journal article" date="2024" name="Science">
        <title>Giant polyketide synthase enzymes in the biosynthesis of giant marine polyether toxins.</title>
        <authorList>
            <person name="Fallon T.R."/>
            <person name="Shende V.V."/>
            <person name="Wierzbicki I.H."/>
            <person name="Pendleton A.L."/>
            <person name="Watervoot N.F."/>
            <person name="Auber R.P."/>
            <person name="Gonzalez D.J."/>
            <person name="Wisecaver J.H."/>
            <person name="Moore B.S."/>
        </authorList>
    </citation>
    <scope>NUCLEOTIDE SEQUENCE [LARGE SCALE GENOMIC DNA]</scope>
    <source>
        <strain evidence="1 2">12B1</strain>
    </source>
</reference>
<dbReference type="Proteomes" id="UP001515480">
    <property type="component" value="Unassembled WGS sequence"/>
</dbReference>
<sequence>MKDEACGWAGEEALMAPQRLSRRSARGASVCASEGAAAAVLLSVDLMSEVLARYASLTRGWGVEFHLAATVCSVWRSAVALAEQHMSEWMSHEWVVPRISKLPDDGAHLLPLSSTGPYDWELVVYPRLSLADRESGEPRAVIGLYLHIPTCLSESEPSDQPPRAWARRAVVELTVHHATSPHLDRRKFFRHLFTPEARDRGYPADDPAGSFGAVEELTTAGFIIGDVARFSARVRVYPGRHVCSAERISHPLLREDGLRPLIARAYGDFSFICDLCTRTLPSSRLHSCSRGCNFDVCDDCVAASADELSTEEGTAQDPERRCLRGVRLI</sequence>
<dbReference type="CDD" id="cd00121">
    <property type="entry name" value="MATH"/>
    <property type="match status" value="1"/>
</dbReference>
<dbReference type="AlphaFoldDB" id="A0AB34J4M4"/>